<keyword evidence="3" id="KW-0436">Ligase</keyword>
<evidence type="ECO:0000259" key="2">
    <source>
        <dbReference type="Pfam" id="PF02514"/>
    </source>
</evidence>
<dbReference type="Proteomes" id="UP000000238">
    <property type="component" value="Chromosome"/>
</dbReference>
<dbReference type="PANTHER" id="PTHR44119">
    <property type="entry name" value="MAGNESIUM-CHELATASE SUBUNIT CHLH, CHLOROPLASTIC"/>
    <property type="match status" value="1"/>
</dbReference>
<dbReference type="eggNOG" id="COG1429">
    <property type="taxonomic scope" value="Bacteria"/>
</dbReference>
<evidence type="ECO:0000256" key="1">
    <source>
        <dbReference type="NCBIfam" id="TIGR02257"/>
    </source>
</evidence>
<evidence type="ECO:0000313" key="3">
    <source>
        <dbReference type="EMBL" id="ABC33145.1"/>
    </source>
</evidence>
<dbReference type="RefSeq" id="WP_011400197.1">
    <property type="nucleotide sequence ID" value="NC_007645.1"/>
</dbReference>
<dbReference type="GO" id="GO:0051116">
    <property type="term" value="F:cobaltochelatase activity"/>
    <property type="evidence" value="ECO:0007669"/>
    <property type="project" value="UniProtKB-UniRule"/>
</dbReference>
<dbReference type="CDD" id="cd10150">
    <property type="entry name" value="CobN_like"/>
    <property type="match status" value="1"/>
</dbReference>
<dbReference type="InterPro" id="IPR003672">
    <property type="entry name" value="CobN/Mg_chltase"/>
</dbReference>
<name>Q2S879_HAHCH</name>
<gene>
    <name evidence="3" type="primary">cobN</name>
    <name evidence="3" type="ordered locus">HCH_06504</name>
</gene>
<evidence type="ECO:0000313" key="4">
    <source>
        <dbReference type="Proteomes" id="UP000000238"/>
    </source>
</evidence>
<dbReference type="NCBIfam" id="TIGR02257">
    <property type="entry name" value="cobalto_cobN"/>
    <property type="match status" value="1"/>
</dbReference>
<dbReference type="InterPro" id="IPR011953">
    <property type="entry name" value="Cobalto_CobN"/>
</dbReference>
<reference evidence="3 4" key="1">
    <citation type="journal article" date="2005" name="Nucleic Acids Res.">
        <title>Genomic blueprint of Hahella chejuensis, a marine microbe producing an algicidal agent.</title>
        <authorList>
            <person name="Jeong H."/>
            <person name="Yim J.H."/>
            <person name="Lee C."/>
            <person name="Choi S.-H."/>
            <person name="Park Y.K."/>
            <person name="Yoon S.H."/>
            <person name="Hur C.-G."/>
            <person name="Kang H.-Y."/>
            <person name="Kim D."/>
            <person name="Lee H.H."/>
            <person name="Park K.H."/>
            <person name="Park S.-H."/>
            <person name="Park H.-S."/>
            <person name="Lee H.K."/>
            <person name="Oh T.K."/>
            <person name="Kim J.F."/>
        </authorList>
    </citation>
    <scope>NUCLEOTIDE SEQUENCE [LARGE SCALE GENOMIC DNA]</scope>
    <source>
        <strain evidence="3 4">KCTC 2396</strain>
    </source>
</reference>
<dbReference type="Pfam" id="PF02514">
    <property type="entry name" value="CobN-Mg_chel"/>
    <property type="match status" value="1"/>
</dbReference>
<dbReference type="KEGG" id="hch:HCH_06504"/>
<sequence>MHLLAAQPGGFNDGEGIVDLQQTPADLVILTAADGALALLAQVAETLPDDYPSLRLANWMHLSKPAAFDLYRDQVLDHAKVVVLSLLGGASYWPYGLEQLQDWARRPGRTLIVVPGDDGEDQQLLNGGNVDAACAHRVWRYLREGGRGNSQQLFRYLATRFFDWKLPWLEPQVIPRTLIYHPHIADATLQDWRDEWRADQPTVLLLFYRSHLQEANTAMFDGLIRVLQEQGLNPLPLAVASLKEAACLETVDLLCQRSAATVILNTTAFALQNTGNASLSSTPTDYTHPLSVDVPILQVILASSSEADWREQSGGLRSRDIAMHIALPELDGRVITRAVGFKDSDHYSERCQLNVVRYALQEERARFVAELALRWSRLNAKPNAHKRIALVLANYPTRDGRIGNGVGLDTPRSTLNLLRGMQAAGYPVMDIPENSAALIELLQSSITNNPDTLELLPCQQSMALADYEACFNRLPERCRQAVLERWGAPQQDPKCRAGRLMLSGVRLGETFVGIQPARGYNMDLAANYHDPDLIPPHSYLAFYFWLRHAYEVDAIVHVGKHGNLEWLPGKGVALSEQCWPDIALGPMPHIYPFIVNDPGEGAQAKRRAQAVIIDHLMPPMTRAEVYGELAELERMVDEYYQAMGLDARRENHLRREILQKARSAHVLTELPQAGADSDDNAVLQELDTYLCDIKEAQIRDGLHCLGELPEPMQMRDTLTALVRLPRGEQPEDRGLLHALAADLHMTANGADEFDPLQPQPRLWLGARPQPLVALLQSVWRTEQHTRERLEIYAQQLVEQYVLSDAPLIELRDSLPSASALLAYLQAVLKPALQRSADNEIQHSLRALAGRFVPPGPSGAPTRGRLDTLPTGRNFYAVDSRAIPSKTAWELGQASAEKVVLRHLQEHGDYPRQIGLSVWGTATMRTGGDDIAQAFALMGVKPVWAPGSHRVVDFEIIPAFYLNRPRVDVTLRVSGFFRDAFPNVIKLFDAAVQKLAELEEPGDSNLIQRHIREREAQLTAAGASAQEARRQAGFRVFGSKPGAYGAGLQGLIDERCWETPNDLARAYVQWGGYAYGQNEAGEEAFGAFSYRLGQLEVVMQNQDNREHDILDSDDYYQFQGGMTNAVSVLRGDAPSVYLNDHSNPAAPKIRTLKEELNRVIRSRVTNPKWIAAMQRHSYKGAFEMAASVDYLFAYDATTGLVDDYQYANVSDALAFDAANQAFMREHNPQALQEMAERLLEAMQRGLWQEPGDYQERIESLILELDEQAERSL</sequence>
<dbReference type="EC" id="6.6.1.2" evidence="1"/>
<dbReference type="EMBL" id="CP000155">
    <property type="protein sequence ID" value="ABC33145.1"/>
    <property type="molecule type" value="Genomic_DNA"/>
</dbReference>
<dbReference type="STRING" id="349521.HCH_06504"/>
<feature type="domain" description="CobN/magnesium chelatase" evidence="2">
    <location>
        <begin position="139"/>
        <end position="1250"/>
    </location>
</feature>
<dbReference type="OrthoDB" id="9757976at2"/>
<dbReference type="HOGENOM" id="CLU_002017_1_0_6"/>
<protein>
    <recommendedName>
        <fullName evidence="1">Cobaltochelatase subunit CobN</fullName>
        <ecNumber evidence="1">6.6.1.2</ecNumber>
    </recommendedName>
</protein>
<dbReference type="AlphaFoldDB" id="Q2S879"/>
<keyword evidence="4" id="KW-1185">Reference proteome</keyword>
<dbReference type="GO" id="GO:0009236">
    <property type="term" value="P:cobalamin biosynthetic process"/>
    <property type="evidence" value="ECO:0007669"/>
    <property type="project" value="UniProtKB-UniRule"/>
</dbReference>
<organism evidence="3 4">
    <name type="scientific">Hahella chejuensis (strain KCTC 2396)</name>
    <dbReference type="NCBI Taxonomy" id="349521"/>
    <lineage>
        <taxon>Bacteria</taxon>
        <taxon>Pseudomonadati</taxon>
        <taxon>Pseudomonadota</taxon>
        <taxon>Gammaproteobacteria</taxon>
        <taxon>Oceanospirillales</taxon>
        <taxon>Hahellaceae</taxon>
        <taxon>Hahella</taxon>
    </lineage>
</organism>
<dbReference type="PANTHER" id="PTHR44119:SF4">
    <property type="entry name" value="AEROBIC COBALTOCHELATASE SUBUNIT COBN"/>
    <property type="match status" value="1"/>
</dbReference>
<accession>Q2S879</accession>
<proteinExistence type="predicted"/>